<accession>A0A7J9C2F2</accession>
<comment type="caution">
    <text evidence="2">The sequence shown here is derived from an EMBL/GenBank/DDBJ whole genome shotgun (WGS) entry which is preliminary data.</text>
</comment>
<name>A0A7J9C2F2_GOSGO</name>
<protein>
    <submittedName>
        <fullName evidence="2">Uncharacterized protein</fullName>
    </submittedName>
</protein>
<evidence type="ECO:0000313" key="3">
    <source>
        <dbReference type="Proteomes" id="UP000593579"/>
    </source>
</evidence>
<dbReference type="AlphaFoldDB" id="A0A7J9C2F2"/>
<reference evidence="2 3" key="1">
    <citation type="journal article" date="2019" name="Genome Biol. Evol.">
        <title>Insights into the evolution of the New World diploid cottons (Gossypium, subgenus Houzingenia) based on genome sequencing.</title>
        <authorList>
            <person name="Grover C.E."/>
            <person name="Arick M.A. 2nd"/>
            <person name="Thrash A."/>
            <person name="Conover J.L."/>
            <person name="Sanders W.S."/>
            <person name="Peterson D.G."/>
            <person name="Frelichowski J.E."/>
            <person name="Scheffler J.A."/>
            <person name="Scheffler B.E."/>
            <person name="Wendel J.F."/>
        </authorList>
    </citation>
    <scope>NUCLEOTIDE SEQUENCE [LARGE SCALE GENOMIC DNA]</scope>
    <source>
        <strain evidence="2">5</strain>
        <tissue evidence="2">Leaf</tissue>
    </source>
</reference>
<keyword evidence="3" id="KW-1185">Reference proteome</keyword>
<dbReference type="EMBL" id="JABEZY010000007">
    <property type="protein sequence ID" value="MBA0742650.1"/>
    <property type="molecule type" value="Genomic_DNA"/>
</dbReference>
<gene>
    <name evidence="2" type="ORF">Gogos_015686</name>
</gene>
<dbReference type="Proteomes" id="UP000593579">
    <property type="component" value="Unassembled WGS sequence"/>
</dbReference>
<evidence type="ECO:0000313" key="2">
    <source>
        <dbReference type="EMBL" id="MBA0742650.1"/>
    </source>
</evidence>
<sequence length="145" mass="16975">MLLVVEERVDKIEEYMEDVKESESVQELLNSHRKKLVERNNTLKVMVMALKEETMATTKALSIRIEELERELSLCRATVGNRVLSVALNCNDVLKSKEFVGTRFAYNVDNLLWRIEHYFSEKGRSLDERLGGIRTWEEFQHELKG</sequence>
<proteinExistence type="predicted"/>
<keyword evidence="1" id="KW-0175">Coiled coil</keyword>
<evidence type="ECO:0000256" key="1">
    <source>
        <dbReference type="SAM" id="Coils"/>
    </source>
</evidence>
<organism evidence="2 3">
    <name type="scientific">Gossypium gossypioides</name>
    <name type="common">Mexican cotton</name>
    <name type="synonym">Selera gossypioides</name>
    <dbReference type="NCBI Taxonomy" id="34282"/>
    <lineage>
        <taxon>Eukaryota</taxon>
        <taxon>Viridiplantae</taxon>
        <taxon>Streptophyta</taxon>
        <taxon>Embryophyta</taxon>
        <taxon>Tracheophyta</taxon>
        <taxon>Spermatophyta</taxon>
        <taxon>Magnoliopsida</taxon>
        <taxon>eudicotyledons</taxon>
        <taxon>Gunneridae</taxon>
        <taxon>Pentapetalae</taxon>
        <taxon>rosids</taxon>
        <taxon>malvids</taxon>
        <taxon>Malvales</taxon>
        <taxon>Malvaceae</taxon>
        <taxon>Malvoideae</taxon>
        <taxon>Gossypium</taxon>
    </lineage>
</organism>
<feature type="coiled-coil region" evidence="1">
    <location>
        <begin position="33"/>
        <end position="71"/>
    </location>
</feature>
<dbReference type="OrthoDB" id="912717at2759"/>